<dbReference type="AlphaFoldDB" id="A0AAW2Z7P9"/>
<organism evidence="1 2">
    <name type="scientific">Acrasis kona</name>
    <dbReference type="NCBI Taxonomy" id="1008807"/>
    <lineage>
        <taxon>Eukaryota</taxon>
        <taxon>Discoba</taxon>
        <taxon>Heterolobosea</taxon>
        <taxon>Tetramitia</taxon>
        <taxon>Eutetramitia</taxon>
        <taxon>Acrasidae</taxon>
        <taxon>Acrasis</taxon>
    </lineage>
</organism>
<sequence>MVDVISRRRVLISEMNDHWLVKMISACLKKDSTKYIKSIKIMIEKLLLHMAEHDTTDSEIKGRDNITQCMLCLNLICICNAELMTNQFAPLLPYLDDVYLKRNVPKSTMIFYATSIFEMMLAHITKLNSNDATLLFKKLYSLLFIAPKMSKDAMNSTAKCLCALVTKIKSMIPKLTSIICAIYKNAINHDSKQDSQQGAMNRT</sequence>
<proteinExistence type="predicted"/>
<gene>
    <name evidence="1" type="ORF">AKO1_006695</name>
</gene>
<reference evidence="1 2" key="1">
    <citation type="submission" date="2024-03" db="EMBL/GenBank/DDBJ databases">
        <title>The Acrasis kona genome and developmental transcriptomes reveal deep origins of eukaryotic multicellular pathways.</title>
        <authorList>
            <person name="Sheikh S."/>
            <person name="Fu C.-J."/>
            <person name="Brown M.W."/>
            <person name="Baldauf S.L."/>
        </authorList>
    </citation>
    <scope>NUCLEOTIDE SEQUENCE [LARGE SCALE GENOMIC DNA]</scope>
    <source>
        <strain evidence="1 2">ATCC MYA-3509</strain>
    </source>
</reference>
<feature type="non-terminal residue" evidence="1">
    <location>
        <position position="203"/>
    </location>
</feature>
<protein>
    <recommendedName>
        <fullName evidence="3">RRP12-like protein</fullName>
    </recommendedName>
</protein>
<dbReference type="Proteomes" id="UP001431209">
    <property type="component" value="Unassembled WGS sequence"/>
</dbReference>
<comment type="caution">
    <text evidence="1">The sequence shown here is derived from an EMBL/GenBank/DDBJ whole genome shotgun (WGS) entry which is preliminary data.</text>
</comment>
<evidence type="ECO:0000313" key="1">
    <source>
        <dbReference type="EMBL" id="KAL0484717.1"/>
    </source>
</evidence>
<dbReference type="EMBL" id="JAOPGA020001066">
    <property type="protein sequence ID" value="KAL0484717.1"/>
    <property type="molecule type" value="Genomic_DNA"/>
</dbReference>
<name>A0AAW2Z7P9_9EUKA</name>
<accession>A0AAW2Z7P9</accession>
<evidence type="ECO:0008006" key="3">
    <source>
        <dbReference type="Google" id="ProtNLM"/>
    </source>
</evidence>
<keyword evidence="2" id="KW-1185">Reference proteome</keyword>
<evidence type="ECO:0000313" key="2">
    <source>
        <dbReference type="Proteomes" id="UP001431209"/>
    </source>
</evidence>